<evidence type="ECO:0000256" key="1">
    <source>
        <dbReference type="ARBA" id="ARBA00004141"/>
    </source>
</evidence>
<comment type="cofactor">
    <cofactor evidence="7 9">
        <name>Mg(2+)</name>
        <dbReference type="ChEBI" id="CHEBI:18420"/>
    </cofactor>
</comment>
<dbReference type="PANTHER" id="PTHR22926">
    <property type="entry name" value="PHOSPHO-N-ACETYLMURAMOYL-PENTAPEPTIDE-TRANSFERASE"/>
    <property type="match status" value="1"/>
</dbReference>
<dbReference type="AlphaFoldDB" id="A0AAW7ZE59"/>
<dbReference type="Proteomes" id="UP001172911">
    <property type="component" value="Unassembled WGS sequence"/>
</dbReference>
<protein>
    <recommendedName>
        <fullName evidence="7 8">Phospho-N-acetylmuramoyl-pentapeptide-transferase</fullName>
        <ecNumber evidence="7 8">2.7.8.13</ecNumber>
    </recommendedName>
    <alternativeName>
        <fullName evidence="7">UDP-MurNAc-pentapeptide phosphotransferase</fullName>
    </alternativeName>
</protein>
<dbReference type="RefSeq" id="WP_304543547.1">
    <property type="nucleotide sequence ID" value="NZ_JARPTC010000018.1"/>
</dbReference>
<evidence type="ECO:0000256" key="8">
    <source>
        <dbReference type="NCBIfam" id="TIGR00445"/>
    </source>
</evidence>
<feature type="transmembrane region" description="Helical" evidence="7">
    <location>
        <begin position="185"/>
        <end position="204"/>
    </location>
</feature>
<dbReference type="PROSITE" id="PS01348">
    <property type="entry name" value="MRAY_2"/>
    <property type="match status" value="1"/>
</dbReference>
<organism evidence="10 11">
    <name type="scientific">Desulforamulus aquiferis</name>
    <dbReference type="NCBI Taxonomy" id="1397668"/>
    <lineage>
        <taxon>Bacteria</taxon>
        <taxon>Bacillati</taxon>
        <taxon>Bacillota</taxon>
        <taxon>Clostridia</taxon>
        <taxon>Eubacteriales</taxon>
        <taxon>Peptococcaceae</taxon>
        <taxon>Desulforamulus</taxon>
    </lineage>
</organism>
<keyword evidence="5 7" id="KW-1133">Transmembrane helix</keyword>
<evidence type="ECO:0000256" key="5">
    <source>
        <dbReference type="ARBA" id="ARBA00022989"/>
    </source>
</evidence>
<evidence type="ECO:0000256" key="9">
    <source>
        <dbReference type="PIRSR" id="PIRSR600715-1"/>
    </source>
</evidence>
<dbReference type="InterPro" id="IPR018480">
    <property type="entry name" value="PNAcMuramoyl-5peptid_Trfase_CS"/>
</dbReference>
<dbReference type="HAMAP" id="MF_00038">
    <property type="entry name" value="MraY"/>
    <property type="match status" value="1"/>
</dbReference>
<feature type="transmembrane region" description="Helical" evidence="7">
    <location>
        <begin position="210"/>
        <end position="229"/>
    </location>
</feature>
<keyword evidence="7" id="KW-0961">Cell wall biogenesis/degradation</keyword>
<keyword evidence="7" id="KW-1003">Cell membrane</keyword>
<feature type="binding site" evidence="9">
    <location>
        <position position="240"/>
    </location>
    <ligand>
        <name>Mg(2+)</name>
        <dbReference type="ChEBI" id="CHEBI:18420"/>
    </ligand>
</feature>
<dbReference type="InterPro" id="IPR003524">
    <property type="entry name" value="PNAcMuramoyl-5peptid_Trfase"/>
</dbReference>
<dbReference type="EC" id="2.7.8.13" evidence="7 8"/>
<evidence type="ECO:0000313" key="11">
    <source>
        <dbReference type="Proteomes" id="UP001172911"/>
    </source>
</evidence>
<name>A0AAW7ZE59_9FIRM</name>
<keyword evidence="6 7" id="KW-0472">Membrane</keyword>
<accession>A0AAW7ZE59</accession>
<comment type="similarity">
    <text evidence="2 7">Belongs to the glycosyltransferase 4 family. MraY subfamily.</text>
</comment>
<keyword evidence="7" id="KW-0132">Cell division</keyword>
<feature type="transmembrane region" description="Helical" evidence="7">
    <location>
        <begin position="83"/>
        <end position="106"/>
    </location>
</feature>
<dbReference type="Pfam" id="PF00953">
    <property type="entry name" value="Glycos_transf_4"/>
    <property type="match status" value="1"/>
</dbReference>
<feature type="transmembrane region" description="Helical" evidence="7">
    <location>
        <begin position="6"/>
        <end position="28"/>
    </location>
</feature>
<comment type="catalytic activity">
    <reaction evidence="7">
        <text>UDP-N-acetyl-alpha-D-muramoyl-L-alanyl-gamma-D-glutamyl-meso-2,6-diaminopimeloyl-D-alanyl-D-alanine + di-trans,octa-cis-undecaprenyl phosphate = di-trans,octa-cis-undecaprenyl diphospho-N-acetyl-alpha-D-muramoyl-L-alanyl-D-glutamyl-meso-2,6-diaminopimeloyl-D-alanyl-D-alanine + UMP</text>
        <dbReference type="Rhea" id="RHEA:28386"/>
        <dbReference type="ChEBI" id="CHEBI:57865"/>
        <dbReference type="ChEBI" id="CHEBI:60392"/>
        <dbReference type="ChEBI" id="CHEBI:61386"/>
        <dbReference type="ChEBI" id="CHEBI:61387"/>
        <dbReference type="EC" id="2.7.8.13"/>
    </reaction>
</comment>
<evidence type="ECO:0000256" key="2">
    <source>
        <dbReference type="ARBA" id="ARBA00005583"/>
    </source>
</evidence>
<keyword evidence="7 9" id="KW-0479">Metal-binding</keyword>
<evidence type="ECO:0000256" key="3">
    <source>
        <dbReference type="ARBA" id="ARBA00022679"/>
    </source>
</evidence>
<keyword evidence="7" id="KW-0133">Cell shape</keyword>
<reference evidence="10" key="2">
    <citation type="submission" date="2023-03" db="EMBL/GenBank/DDBJ databases">
        <authorList>
            <person name="Zhang Z."/>
        </authorList>
    </citation>
    <scope>NUCLEOTIDE SEQUENCE</scope>
    <source>
        <strain evidence="10">DSA</strain>
    </source>
</reference>
<sequence>MDYSAIWPAAAISLITTIILGPIAIPLLRRLKFGQTIRTEGPARHMAKTGTPTMGGVMFLIGIAVAGLFLLKNPGIPGRAEGLIVLAVTMGYGLIGFIDDFIKVVLKRNLGLKSREKLLGQLIIASILAVLAVFNLGRGTDYLIPFSGFFTPGGIGFDLGWWPFFGLTVLVLLGTTNGVNLTDGLDGLAAGATVFTAGAFMLLALGSGKVGVAVVLAAVAGGCLGFLVYNKNPAKVFMGDTGSLALGGALGAAAVITRNELFLVFIGGLYVLETLSVIIQVISFKTTGKRVFRMSPLHHHFELSGWSEKRVVRTFWLISFAFSAIGLLGVYGLR</sequence>
<dbReference type="GO" id="GO:0009252">
    <property type="term" value="P:peptidoglycan biosynthetic process"/>
    <property type="evidence" value="ECO:0007669"/>
    <property type="project" value="UniProtKB-UniRule"/>
</dbReference>
<dbReference type="GO" id="GO:0071555">
    <property type="term" value="P:cell wall organization"/>
    <property type="evidence" value="ECO:0007669"/>
    <property type="project" value="UniProtKB-KW"/>
</dbReference>
<feature type="transmembrane region" description="Helical" evidence="7">
    <location>
        <begin position="262"/>
        <end position="284"/>
    </location>
</feature>
<dbReference type="GO" id="GO:0005886">
    <property type="term" value="C:plasma membrane"/>
    <property type="evidence" value="ECO:0007669"/>
    <property type="project" value="UniProtKB-SubCell"/>
</dbReference>
<keyword evidence="11" id="KW-1185">Reference proteome</keyword>
<dbReference type="PROSITE" id="PS01347">
    <property type="entry name" value="MRAY_1"/>
    <property type="match status" value="1"/>
</dbReference>
<feature type="transmembrane region" description="Helical" evidence="7">
    <location>
        <begin position="49"/>
        <end position="71"/>
    </location>
</feature>
<comment type="subcellular location">
    <subcellularLocation>
        <location evidence="7">Cell membrane</location>
        <topology evidence="7">Multi-pass membrane protein</topology>
    </subcellularLocation>
    <subcellularLocation>
        <location evidence="1">Membrane</location>
        <topology evidence="1">Multi-pass membrane protein</topology>
    </subcellularLocation>
</comment>
<evidence type="ECO:0000313" key="10">
    <source>
        <dbReference type="EMBL" id="MDO7788012.1"/>
    </source>
</evidence>
<feature type="binding site" evidence="9">
    <location>
        <position position="180"/>
    </location>
    <ligand>
        <name>Mg(2+)</name>
        <dbReference type="ChEBI" id="CHEBI:18420"/>
    </ligand>
</feature>
<keyword evidence="4 7" id="KW-0812">Transmembrane</keyword>
<dbReference type="NCBIfam" id="TIGR00445">
    <property type="entry name" value="mraY"/>
    <property type="match status" value="1"/>
</dbReference>
<feature type="transmembrane region" description="Helical" evidence="7">
    <location>
        <begin position="236"/>
        <end position="256"/>
    </location>
</feature>
<feature type="transmembrane region" description="Helical" evidence="7">
    <location>
        <begin position="118"/>
        <end position="137"/>
    </location>
</feature>
<comment type="function">
    <text evidence="7">Catalyzes the initial step of the lipid cycle reactions in the biosynthesis of the cell wall peptidoglycan: transfers peptidoglycan precursor phospho-MurNAc-pentapeptide from UDP-MurNAc-pentapeptide onto the lipid carrier undecaprenyl phosphate, yielding undecaprenyl-pyrophosphoryl-MurNAc-pentapeptide, known as lipid I.</text>
</comment>
<dbReference type="CDD" id="cd06852">
    <property type="entry name" value="GT_MraY"/>
    <property type="match status" value="1"/>
</dbReference>
<evidence type="ECO:0000256" key="6">
    <source>
        <dbReference type="ARBA" id="ARBA00023136"/>
    </source>
</evidence>
<keyword evidence="3 7" id="KW-0808">Transferase</keyword>
<dbReference type="GO" id="GO:0046872">
    <property type="term" value="F:metal ion binding"/>
    <property type="evidence" value="ECO:0007669"/>
    <property type="project" value="UniProtKB-KW"/>
</dbReference>
<proteinExistence type="inferred from homology"/>
<feature type="transmembrane region" description="Helical" evidence="7">
    <location>
        <begin position="149"/>
        <end position="173"/>
    </location>
</feature>
<comment type="pathway">
    <text evidence="7">Cell wall biogenesis; peptidoglycan biosynthesis.</text>
</comment>
<comment type="caution">
    <text evidence="10">The sequence shown here is derived from an EMBL/GenBank/DDBJ whole genome shotgun (WGS) entry which is preliminary data.</text>
</comment>
<dbReference type="EMBL" id="JARPTC010000018">
    <property type="protein sequence ID" value="MDO7788012.1"/>
    <property type="molecule type" value="Genomic_DNA"/>
</dbReference>
<evidence type="ECO:0000256" key="7">
    <source>
        <dbReference type="HAMAP-Rule" id="MF_00038"/>
    </source>
</evidence>
<dbReference type="GO" id="GO:0008360">
    <property type="term" value="P:regulation of cell shape"/>
    <property type="evidence" value="ECO:0007669"/>
    <property type="project" value="UniProtKB-KW"/>
</dbReference>
<dbReference type="PANTHER" id="PTHR22926:SF5">
    <property type="entry name" value="PHOSPHO-N-ACETYLMURAMOYL-PENTAPEPTIDE-TRANSFERASE HOMOLOG"/>
    <property type="match status" value="1"/>
</dbReference>
<dbReference type="GO" id="GO:0051301">
    <property type="term" value="P:cell division"/>
    <property type="evidence" value="ECO:0007669"/>
    <property type="project" value="UniProtKB-KW"/>
</dbReference>
<dbReference type="InterPro" id="IPR000715">
    <property type="entry name" value="Glycosyl_transferase_4"/>
</dbReference>
<evidence type="ECO:0000256" key="4">
    <source>
        <dbReference type="ARBA" id="ARBA00022692"/>
    </source>
</evidence>
<gene>
    <name evidence="7 10" type="primary">mraY</name>
    <name evidence="10" type="ORF">P6N53_12340</name>
</gene>
<dbReference type="GO" id="GO:0008963">
    <property type="term" value="F:phospho-N-acetylmuramoyl-pentapeptide-transferase activity"/>
    <property type="evidence" value="ECO:0007669"/>
    <property type="project" value="UniProtKB-UniRule"/>
</dbReference>
<keyword evidence="7" id="KW-0131">Cell cycle</keyword>
<keyword evidence="7 9" id="KW-0460">Magnesium</keyword>
<feature type="transmembrane region" description="Helical" evidence="7">
    <location>
        <begin position="314"/>
        <end position="333"/>
    </location>
</feature>
<keyword evidence="7" id="KW-0573">Peptidoglycan synthesis</keyword>
<reference evidence="10" key="1">
    <citation type="journal article" date="2023" name="J. Hazard. Mater.">
        <title>Anaerobic biodegradation of pyrene and benzo[a]pyrene by a new sulfate-reducing Desulforamulus aquiferis strain DSA.</title>
        <authorList>
            <person name="Zhang Z."/>
            <person name="Sun J."/>
            <person name="Gong X."/>
            <person name="Wang C."/>
            <person name="Wang H."/>
        </authorList>
    </citation>
    <scope>NUCLEOTIDE SEQUENCE</scope>
    <source>
        <strain evidence="10">DSA</strain>
    </source>
</reference>